<dbReference type="SUPFAM" id="SSF53800">
    <property type="entry name" value="Chelatase"/>
    <property type="match status" value="1"/>
</dbReference>
<dbReference type="GO" id="GO:0046872">
    <property type="term" value="F:metal ion binding"/>
    <property type="evidence" value="ECO:0007669"/>
    <property type="project" value="UniProtKB-KW"/>
</dbReference>
<organism evidence="3">
    <name type="scientific">hydrothermal vent metagenome</name>
    <dbReference type="NCBI Taxonomy" id="652676"/>
    <lineage>
        <taxon>unclassified sequences</taxon>
        <taxon>metagenomes</taxon>
        <taxon>ecological metagenomes</taxon>
    </lineage>
</organism>
<evidence type="ECO:0000256" key="1">
    <source>
        <dbReference type="ARBA" id="ARBA00022723"/>
    </source>
</evidence>
<name>A0A3B1A969_9ZZZZ</name>
<dbReference type="PANTHER" id="PTHR33542:SF3">
    <property type="entry name" value="SIROHYDROCHLORIN FERROCHELATASE, CHLOROPLASTIC"/>
    <property type="match status" value="1"/>
</dbReference>
<reference evidence="3" key="1">
    <citation type="submission" date="2018-06" db="EMBL/GenBank/DDBJ databases">
        <authorList>
            <person name="Zhirakovskaya E."/>
        </authorList>
    </citation>
    <scope>NUCLEOTIDE SEQUENCE</scope>
</reference>
<protein>
    <submittedName>
        <fullName evidence="3">Sirohydrochlorin cobaltochelatase</fullName>
        <ecNumber evidence="3">4.99.1.3</ecNumber>
    </submittedName>
</protein>
<dbReference type="EC" id="4.99.1.3" evidence="3"/>
<proteinExistence type="predicted"/>
<evidence type="ECO:0000313" key="3">
    <source>
        <dbReference type="EMBL" id="VAW96382.1"/>
    </source>
</evidence>
<dbReference type="PANTHER" id="PTHR33542">
    <property type="entry name" value="SIROHYDROCHLORIN FERROCHELATASE, CHLOROPLASTIC"/>
    <property type="match status" value="1"/>
</dbReference>
<dbReference type="AlphaFoldDB" id="A0A3B1A969"/>
<sequence length="123" mass="13282">MRALLIVAHGSRRAESNEEVKSLTDQLRIRIEALPQADFGFVDCAFLELAEPSIEDGMHDCVGKGAREVVILPYFLSAGRHVAQDIPAIVEQVAATLPAVKIRIAPYLGSSAGLSNLMLELAK</sequence>
<dbReference type="InterPro" id="IPR050963">
    <property type="entry name" value="Sirohydro_Cobaltochel/CbiX"/>
</dbReference>
<dbReference type="Pfam" id="PF01903">
    <property type="entry name" value="CbiX"/>
    <property type="match status" value="1"/>
</dbReference>
<dbReference type="InterPro" id="IPR002762">
    <property type="entry name" value="CbiX-like"/>
</dbReference>
<gene>
    <name evidence="3" type="ORF">MNBD_GAMMA21-1006</name>
</gene>
<evidence type="ECO:0000256" key="2">
    <source>
        <dbReference type="ARBA" id="ARBA00023239"/>
    </source>
</evidence>
<accession>A0A3B1A969</accession>
<keyword evidence="1" id="KW-0479">Metal-binding</keyword>
<dbReference type="EMBL" id="UOFR01000038">
    <property type="protein sequence ID" value="VAW96382.1"/>
    <property type="molecule type" value="Genomic_DNA"/>
</dbReference>
<dbReference type="GO" id="GO:0016852">
    <property type="term" value="F:sirohydrochlorin cobaltochelatase activity"/>
    <property type="evidence" value="ECO:0007669"/>
    <property type="project" value="UniProtKB-EC"/>
</dbReference>
<dbReference type="Gene3D" id="3.40.50.1400">
    <property type="match status" value="1"/>
</dbReference>
<keyword evidence="2 3" id="KW-0456">Lyase</keyword>
<dbReference type="CDD" id="cd03416">
    <property type="entry name" value="CbiX_SirB_N"/>
    <property type="match status" value="1"/>
</dbReference>